<feature type="domain" description="Alpha/beta hydrolase fold-3" evidence="4">
    <location>
        <begin position="106"/>
        <end position="316"/>
    </location>
</feature>
<dbReference type="Gene3D" id="3.40.50.1820">
    <property type="entry name" value="alpha/beta hydrolase"/>
    <property type="match status" value="1"/>
</dbReference>
<protein>
    <submittedName>
        <fullName evidence="5">Acetyl esterase</fullName>
    </submittedName>
</protein>
<dbReference type="InterPro" id="IPR050300">
    <property type="entry name" value="GDXG_lipolytic_enzyme"/>
</dbReference>
<dbReference type="PROSITE" id="PS01174">
    <property type="entry name" value="LIPASE_GDXG_SER"/>
    <property type="match status" value="1"/>
</dbReference>
<dbReference type="SUPFAM" id="SSF53474">
    <property type="entry name" value="alpha/beta-Hydrolases"/>
    <property type="match status" value="1"/>
</dbReference>
<evidence type="ECO:0000259" key="4">
    <source>
        <dbReference type="Pfam" id="PF07859"/>
    </source>
</evidence>
<dbReference type="InterPro" id="IPR033140">
    <property type="entry name" value="Lipase_GDXG_put_SER_AS"/>
</dbReference>
<dbReference type="PANTHER" id="PTHR48081">
    <property type="entry name" value="AB HYDROLASE SUPERFAMILY PROTEIN C4A8.06C"/>
    <property type="match status" value="1"/>
</dbReference>
<feature type="active site" evidence="3">
    <location>
        <position position="186"/>
    </location>
</feature>
<dbReference type="InterPro" id="IPR013094">
    <property type="entry name" value="AB_hydrolase_3"/>
</dbReference>
<name>A0A1I4K1S0_9BACI</name>
<dbReference type="InterPro" id="IPR029058">
    <property type="entry name" value="AB_hydrolase_fold"/>
</dbReference>
<proteinExistence type="inferred from homology"/>
<reference evidence="5 6" key="1">
    <citation type="submission" date="2016-10" db="EMBL/GenBank/DDBJ databases">
        <authorList>
            <person name="de Groot N.N."/>
        </authorList>
    </citation>
    <scope>NUCLEOTIDE SEQUENCE [LARGE SCALE GENOMIC DNA]</scope>
    <source>
        <strain evidence="5 6">CGMCC 1.6134</strain>
    </source>
</reference>
<dbReference type="STRING" id="266892.SAMN04488054_10456"/>
<evidence type="ECO:0000256" key="1">
    <source>
        <dbReference type="ARBA" id="ARBA00010515"/>
    </source>
</evidence>
<keyword evidence="2" id="KW-0378">Hydrolase</keyword>
<evidence type="ECO:0000256" key="2">
    <source>
        <dbReference type="ARBA" id="ARBA00022801"/>
    </source>
</evidence>
<evidence type="ECO:0000313" key="6">
    <source>
        <dbReference type="Proteomes" id="UP000199668"/>
    </source>
</evidence>
<dbReference type="OrthoDB" id="9815425at2"/>
<organism evidence="5 6">
    <name type="scientific">Salibacterium qingdaonense</name>
    <dbReference type="NCBI Taxonomy" id="266892"/>
    <lineage>
        <taxon>Bacteria</taxon>
        <taxon>Bacillati</taxon>
        <taxon>Bacillota</taxon>
        <taxon>Bacilli</taxon>
        <taxon>Bacillales</taxon>
        <taxon>Bacillaceae</taxon>
    </lineage>
</organism>
<dbReference type="AlphaFoldDB" id="A0A1I4K1S0"/>
<dbReference type="PANTHER" id="PTHR48081:SF8">
    <property type="entry name" value="ALPHA_BETA HYDROLASE FOLD-3 DOMAIN-CONTAINING PROTEIN-RELATED"/>
    <property type="match status" value="1"/>
</dbReference>
<sequence length="389" mass="43099">MWKKGLKAVIIFVLCFAVVTVWSVEKWSQTMQGDLPSKTAVILHAINHNLVSLDTNISVPDFLTPESSTDDGVTMKRKDTTIAAGSNTEIPVRVYRYSDTENAPVIVYYHGGAFLEGYGSLDTHENIIRSLAARTGAVVISPEYRVAPEYEFPTAVEDSYKTLEWAGRHAAEYGGDPDKIAVAGDSAGGNLAAVTAMKARDEGGPDLFAQLLFYPLTTFQDVNFESRDTYDSGYYLLSRQVMLKAREEYTPQQQMWDNPYTSPLHAKNLSGLPPARIITAEYDPLRDEGEKYGEKLHNAEVPVQTVRYQGTMHGFISFFQIMARGDRALNQSADFLDKASSGNVSHSDTYTVSKYDGPSGLTWFLEEAEALAIGAFLVGKSTYNRMMNK</sequence>
<dbReference type="Pfam" id="PF07859">
    <property type="entry name" value="Abhydrolase_3"/>
    <property type="match status" value="1"/>
</dbReference>
<evidence type="ECO:0000313" key="5">
    <source>
        <dbReference type="EMBL" id="SFL72527.1"/>
    </source>
</evidence>
<dbReference type="Proteomes" id="UP000199668">
    <property type="component" value="Unassembled WGS sequence"/>
</dbReference>
<keyword evidence="6" id="KW-1185">Reference proteome</keyword>
<accession>A0A1I4K1S0</accession>
<gene>
    <name evidence="5" type="ORF">SAMN04488054_10456</name>
</gene>
<comment type="similarity">
    <text evidence="1">Belongs to the 'GDXG' lipolytic enzyme family.</text>
</comment>
<dbReference type="GO" id="GO:0016787">
    <property type="term" value="F:hydrolase activity"/>
    <property type="evidence" value="ECO:0007669"/>
    <property type="project" value="UniProtKB-KW"/>
</dbReference>
<evidence type="ECO:0000256" key="3">
    <source>
        <dbReference type="PROSITE-ProRule" id="PRU10038"/>
    </source>
</evidence>
<dbReference type="RefSeq" id="WP_090925938.1">
    <property type="nucleotide sequence ID" value="NZ_FOTY01000004.1"/>
</dbReference>
<dbReference type="EMBL" id="FOTY01000004">
    <property type="protein sequence ID" value="SFL72527.1"/>
    <property type="molecule type" value="Genomic_DNA"/>
</dbReference>